<keyword evidence="3" id="KW-1185">Reference proteome</keyword>
<evidence type="ECO:0000313" key="2">
    <source>
        <dbReference type="EMBL" id="MBT2135375.1"/>
    </source>
</evidence>
<gene>
    <name evidence="2" type="ORF">KK137_13640</name>
</gene>
<evidence type="ECO:0000256" key="1">
    <source>
        <dbReference type="SAM" id="Phobius"/>
    </source>
</evidence>
<dbReference type="Pfam" id="PF09912">
    <property type="entry name" value="DUF2141"/>
    <property type="match status" value="1"/>
</dbReference>
<protein>
    <submittedName>
        <fullName evidence="2">DUF2141 domain-containing protein</fullName>
    </submittedName>
</protein>
<dbReference type="Proteomes" id="UP000811255">
    <property type="component" value="Unassembled WGS sequence"/>
</dbReference>
<sequence>MVKPGYINCVKAVTWGLNGLALAGLLVAAPLQAQYKQKIGNDMSRCRGAGPAVSVRVTGIKSGEGTVRAQIYRATKQDWLESGRWLYRIELPAKAGSMTFCLPVPEPGNFAVAVRHDVNNNDKTDLTQDGGGASNNPAYTIFNLGKPSYTKTSFPVGKEVKSITINLHYM</sequence>
<keyword evidence="1" id="KW-1133">Transmembrane helix</keyword>
<comment type="caution">
    <text evidence="2">The sequence shown here is derived from an EMBL/GenBank/DDBJ whole genome shotgun (WGS) entry which is preliminary data.</text>
</comment>
<name>A0ABS5W857_9SPHN</name>
<keyword evidence="1" id="KW-0812">Transmembrane</keyword>
<dbReference type="RefSeq" id="WP_214537085.1">
    <property type="nucleotide sequence ID" value="NZ_JAHFVK010000002.1"/>
</dbReference>
<accession>A0ABS5W857</accession>
<evidence type="ECO:0000313" key="3">
    <source>
        <dbReference type="Proteomes" id="UP000811255"/>
    </source>
</evidence>
<keyword evidence="1" id="KW-0472">Membrane</keyword>
<dbReference type="InterPro" id="IPR018673">
    <property type="entry name" value="DUF2141"/>
</dbReference>
<feature type="transmembrane region" description="Helical" evidence="1">
    <location>
        <begin position="12"/>
        <end position="31"/>
    </location>
</feature>
<reference evidence="2 3" key="1">
    <citation type="submission" date="2021-05" db="EMBL/GenBank/DDBJ databases">
        <title>Croceibacterium sp. LX-88 genome sequence.</title>
        <authorList>
            <person name="Luo X."/>
        </authorList>
    </citation>
    <scope>NUCLEOTIDE SEQUENCE [LARGE SCALE GENOMIC DNA]</scope>
    <source>
        <strain evidence="2 3">LX-88</strain>
    </source>
</reference>
<proteinExistence type="predicted"/>
<organism evidence="2 3">
    <name type="scientific">Croceibacterium selenioxidans</name>
    <dbReference type="NCBI Taxonomy" id="2838833"/>
    <lineage>
        <taxon>Bacteria</taxon>
        <taxon>Pseudomonadati</taxon>
        <taxon>Pseudomonadota</taxon>
        <taxon>Alphaproteobacteria</taxon>
        <taxon>Sphingomonadales</taxon>
        <taxon>Erythrobacteraceae</taxon>
        <taxon>Croceibacterium</taxon>
    </lineage>
</organism>
<dbReference type="EMBL" id="JAHFVK010000002">
    <property type="protein sequence ID" value="MBT2135375.1"/>
    <property type="molecule type" value="Genomic_DNA"/>
</dbReference>